<evidence type="ECO:0000313" key="2">
    <source>
        <dbReference type="EMBL" id="RPA77709.1"/>
    </source>
</evidence>
<keyword evidence="3" id="KW-1185">Reference proteome</keyword>
<feature type="compositionally biased region" description="Acidic residues" evidence="1">
    <location>
        <begin position="67"/>
        <end position="86"/>
    </location>
</feature>
<dbReference type="AlphaFoldDB" id="A0A3N4HVM5"/>
<reference evidence="2 3" key="1">
    <citation type="journal article" date="2018" name="Nat. Ecol. Evol.">
        <title>Pezizomycetes genomes reveal the molecular basis of ectomycorrhizal truffle lifestyle.</title>
        <authorList>
            <person name="Murat C."/>
            <person name="Payen T."/>
            <person name="Noel B."/>
            <person name="Kuo A."/>
            <person name="Morin E."/>
            <person name="Chen J."/>
            <person name="Kohler A."/>
            <person name="Krizsan K."/>
            <person name="Balestrini R."/>
            <person name="Da Silva C."/>
            <person name="Montanini B."/>
            <person name="Hainaut M."/>
            <person name="Levati E."/>
            <person name="Barry K.W."/>
            <person name="Belfiori B."/>
            <person name="Cichocki N."/>
            <person name="Clum A."/>
            <person name="Dockter R.B."/>
            <person name="Fauchery L."/>
            <person name="Guy J."/>
            <person name="Iotti M."/>
            <person name="Le Tacon F."/>
            <person name="Lindquist E.A."/>
            <person name="Lipzen A."/>
            <person name="Malagnac F."/>
            <person name="Mello A."/>
            <person name="Molinier V."/>
            <person name="Miyauchi S."/>
            <person name="Poulain J."/>
            <person name="Riccioni C."/>
            <person name="Rubini A."/>
            <person name="Sitrit Y."/>
            <person name="Splivallo R."/>
            <person name="Traeger S."/>
            <person name="Wang M."/>
            <person name="Zifcakova L."/>
            <person name="Wipf D."/>
            <person name="Zambonelli A."/>
            <person name="Paolocci F."/>
            <person name="Nowrousian M."/>
            <person name="Ottonello S."/>
            <person name="Baldrian P."/>
            <person name="Spatafora J.W."/>
            <person name="Henrissat B."/>
            <person name="Nagy L.G."/>
            <person name="Aury J.M."/>
            <person name="Wincker P."/>
            <person name="Grigoriev I.V."/>
            <person name="Bonfante P."/>
            <person name="Martin F.M."/>
        </authorList>
    </citation>
    <scope>NUCLEOTIDE SEQUENCE [LARGE SCALE GENOMIC DNA]</scope>
    <source>
        <strain evidence="2 3">RN42</strain>
    </source>
</reference>
<accession>A0A3N4HVM5</accession>
<protein>
    <submittedName>
        <fullName evidence="2">Uncharacterized protein</fullName>
    </submittedName>
</protein>
<feature type="region of interest" description="Disordered" evidence="1">
    <location>
        <begin position="193"/>
        <end position="214"/>
    </location>
</feature>
<gene>
    <name evidence="2" type="ORF">BJ508DRAFT_309948</name>
</gene>
<dbReference type="EMBL" id="ML119722">
    <property type="protein sequence ID" value="RPA77709.1"/>
    <property type="molecule type" value="Genomic_DNA"/>
</dbReference>
<proteinExistence type="predicted"/>
<organism evidence="2 3">
    <name type="scientific">Ascobolus immersus RN42</name>
    <dbReference type="NCBI Taxonomy" id="1160509"/>
    <lineage>
        <taxon>Eukaryota</taxon>
        <taxon>Fungi</taxon>
        <taxon>Dikarya</taxon>
        <taxon>Ascomycota</taxon>
        <taxon>Pezizomycotina</taxon>
        <taxon>Pezizomycetes</taxon>
        <taxon>Pezizales</taxon>
        <taxon>Ascobolaceae</taxon>
        <taxon>Ascobolus</taxon>
    </lineage>
</organism>
<evidence type="ECO:0000313" key="3">
    <source>
        <dbReference type="Proteomes" id="UP000275078"/>
    </source>
</evidence>
<dbReference type="Proteomes" id="UP000275078">
    <property type="component" value="Unassembled WGS sequence"/>
</dbReference>
<sequence length="214" mass="24166">MPRCNWILPSSQAPDPGEETVESLRFGFLAQNKCGNFQPQTQTSPNHPSLPFHLLTLDMRISSLINQEEEPQQPQEELPDTSDSEQEASIVSDLEEELEEREDEEEEADTTKNGSGGSNRRWSPLKKHALLKETLAINPYDAPRGHGMLRWDEVAVALTAQGFPRTDKAWINEPVSQYIQDMEDVLALASSTARDPELQKEARDKIERLNKEGD</sequence>
<feature type="compositionally biased region" description="Basic and acidic residues" evidence="1">
    <location>
        <begin position="194"/>
        <end position="214"/>
    </location>
</feature>
<name>A0A3N4HVM5_ASCIM</name>
<feature type="region of interest" description="Disordered" evidence="1">
    <location>
        <begin position="66"/>
        <end position="125"/>
    </location>
</feature>
<evidence type="ECO:0000256" key="1">
    <source>
        <dbReference type="SAM" id="MobiDB-lite"/>
    </source>
</evidence>
<feature type="compositionally biased region" description="Acidic residues" evidence="1">
    <location>
        <begin position="93"/>
        <end position="108"/>
    </location>
</feature>